<keyword evidence="7 11" id="KW-1133">Transmembrane helix</keyword>
<dbReference type="KEGG" id="bbel:109481205"/>
<sequence>MPNHRKRSVSLSGTLQVRRNSCMAYVFSTCLILTFYNWLTMDGPYTITIRLRPLMPWAAHPGRRLQYLLTDDFNRSSNIAEKLHQEPSITTTFPDTYIAGFPEEIDAILINNTRQLKPAQEILSLLDTIDNNWAFRPEATERLRLQLEEKVDTVNTFILHKNSTTSNGTIGFTSAPGVYKLTPSVYSRQPMDTPFQFKQYKTCSIVGSSGILQGSNCGESINSADFVIRFNMPAVTDEFKDDVGIRTHLVTCNGDTLHYKFKDIRSTHWLRFFRNYVVDNKYGKSLIFTAPFNTRYHLQRLIWFQSVVPKSRLPNRVVLNDSQHKVKAFKFWRERGLTEKSFSSGFYMITSALSFCEEVTVYGFWPFRKDRNGREVNYHYSHGEEHDGGIENEWHRMDREFVKLVELYKDGVIKLVTRSCNQTTDS</sequence>
<evidence type="ECO:0000256" key="9">
    <source>
        <dbReference type="ARBA" id="ARBA00023136"/>
    </source>
</evidence>
<dbReference type="Gene3D" id="3.90.1480.20">
    <property type="entry name" value="Glycosyl transferase family 29"/>
    <property type="match status" value="1"/>
</dbReference>
<keyword evidence="9 11" id="KW-0472">Membrane</keyword>
<keyword evidence="6" id="KW-0735">Signal-anchor</keyword>
<dbReference type="PANTHER" id="PTHR11987:SF53">
    <property type="entry name" value="ALPHA-2,8-SIALYLTRANSFERASE 8F-LIKE"/>
    <property type="match status" value="1"/>
</dbReference>
<protein>
    <submittedName>
        <fullName evidence="13">Alpha-N-acetylneuraminide alpha-2,8-sialyltransferase-like</fullName>
    </submittedName>
</protein>
<evidence type="ECO:0000256" key="1">
    <source>
        <dbReference type="ARBA" id="ARBA00004323"/>
    </source>
</evidence>
<dbReference type="CDD" id="cd23963">
    <property type="entry name" value="GT29_ST8SIA"/>
    <property type="match status" value="1"/>
</dbReference>
<dbReference type="GeneID" id="109481205"/>
<feature type="transmembrane region" description="Helical" evidence="11">
    <location>
        <begin position="21"/>
        <end position="39"/>
    </location>
</feature>
<evidence type="ECO:0000256" key="3">
    <source>
        <dbReference type="ARBA" id="ARBA00022676"/>
    </source>
</evidence>
<dbReference type="GO" id="GO:0006491">
    <property type="term" value="P:N-glycan processing"/>
    <property type="evidence" value="ECO:0007669"/>
    <property type="project" value="TreeGrafter"/>
</dbReference>
<keyword evidence="4" id="KW-0808">Transferase</keyword>
<keyword evidence="5 11" id="KW-0812">Transmembrane</keyword>
<name>A0A6P5ABX0_BRABE</name>
<accession>A0A6P5ABX0</accession>
<organism evidence="12 13">
    <name type="scientific">Branchiostoma belcheri</name>
    <name type="common">Amphioxus</name>
    <dbReference type="NCBI Taxonomy" id="7741"/>
    <lineage>
        <taxon>Eukaryota</taxon>
        <taxon>Metazoa</taxon>
        <taxon>Chordata</taxon>
        <taxon>Cephalochordata</taxon>
        <taxon>Leptocardii</taxon>
        <taxon>Amphioxiformes</taxon>
        <taxon>Branchiostomatidae</taxon>
        <taxon>Branchiostoma</taxon>
    </lineage>
</organism>
<evidence type="ECO:0000313" key="12">
    <source>
        <dbReference type="Proteomes" id="UP000515135"/>
    </source>
</evidence>
<evidence type="ECO:0000256" key="6">
    <source>
        <dbReference type="ARBA" id="ARBA00022968"/>
    </source>
</evidence>
<gene>
    <name evidence="13" type="primary">LOC109481205</name>
</gene>
<keyword evidence="8" id="KW-0333">Golgi apparatus</keyword>
<evidence type="ECO:0000256" key="11">
    <source>
        <dbReference type="SAM" id="Phobius"/>
    </source>
</evidence>
<dbReference type="GO" id="GO:0003828">
    <property type="term" value="F:alpha-N-acetylneuraminate alpha-2,8-sialyltransferase activity"/>
    <property type="evidence" value="ECO:0007669"/>
    <property type="project" value="TreeGrafter"/>
</dbReference>
<dbReference type="GO" id="GO:0009311">
    <property type="term" value="P:oligosaccharide metabolic process"/>
    <property type="evidence" value="ECO:0007669"/>
    <property type="project" value="TreeGrafter"/>
</dbReference>
<dbReference type="PANTHER" id="PTHR11987">
    <property type="entry name" value="ALPHA-2,8-SIALYLTRANSFERASE"/>
    <property type="match status" value="1"/>
</dbReference>
<dbReference type="RefSeq" id="XP_019639296.1">
    <property type="nucleotide sequence ID" value="XM_019783737.1"/>
</dbReference>
<dbReference type="InterPro" id="IPR038578">
    <property type="entry name" value="GT29-like_sf"/>
</dbReference>
<dbReference type="GO" id="GO:0000139">
    <property type="term" value="C:Golgi membrane"/>
    <property type="evidence" value="ECO:0007669"/>
    <property type="project" value="UniProtKB-SubCell"/>
</dbReference>
<comment type="subcellular location">
    <subcellularLocation>
        <location evidence="1">Golgi apparatus membrane</location>
        <topology evidence="1">Single-pass type II membrane protein</topology>
    </subcellularLocation>
</comment>
<evidence type="ECO:0000256" key="7">
    <source>
        <dbReference type="ARBA" id="ARBA00022989"/>
    </source>
</evidence>
<keyword evidence="10" id="KW-0325">Glycoprotein</keyword>
<evidence type="ECO:0000256" key="10">
    <source>
        <dbReference type="ARBA" id="ARBA00023180"/>
    </source>
</evidence>
<keyword evidence="12" id="KW-1185">Reference proteome</keyword>
<dbReference type="OrthoDB" id="9972577at2759"/>
<dbReference type="Pfam" id="PF00777">
    <property type="entry name" value="Glyco_transf_29"/>
    <property type="match status" value="1"/>
</dbReference>
<dbReference type="AlphaFoldDB" id="A0A6P5ABX0"/>
<evidence type="ECO:0000256" key="8">
    <source>
        <dbReference type="ARBA" id="ARBA00023034"/>
    </source>
</evidence>
<dbReference type="Proteomes" id="UP000515135">
    <property type="component" value="Unplaced"/>
</dbReference>
<dbReference type="InterPro" id="IPR050943">
    <property type="entry name" value="Glycosyltr_29_Sialyltrsf"/>
</dbReference>
<comment type="similarity">
    <text evidence="2">Belongs to the glycosyltransferase 29 family.</text>
</comment>
<evidence type="ECO:0000313" key="13">
    <source>
        <dbReference type="RefSeq" id="XP_019639296.1"/>
    </source>
</evidence>
<evidence type="ECO:0000256" key="5">
    <source>
        <dbReference type="ARBA" id="ARBA00022692"/>
    </source>
</evidence>
<evidence type="ECO:0000256" key="4">
    <source>
        <dbReference type="ARBA" id="ARBA00022679"/>
    </source>
</evidence>
<keyword evidence="3" id="KW-0328">Glycosyltransferase</keyword>
<proteinExistence type="inferred from homology"/>
<reference evidence="13" key="1">
    <citation type="submission" date="2025-08" db="UniProtKB">
        <authorList>
            <consortium name="RefSeq"/>
        </authorList>
    </citation>
    <scope>IDENTIFICATION</scope>
    <source>
        <tissue evidence="13">Gonad</tissue>
    </source>
</reference>
<evidence type="ECO:0000256" key="2">
    <source>
        <dbReference type="ARBA" id="ARBA00006003"/>
    </source>
</evidence>
<dbReference type="InterPro" id="IPR001675">
    <property type="entry name" value="Glyco_trans_29"/>
</dbReference>